<feature type="region of interest" description="Disordered" evidence="1">
    <location>
        <begin position="255"/>
        <end position="284"/>
    </location>
</feature>
<name>A0A4Z0C1G9_9BURK</name>
<dbReference type="InterPro" id="IPR027417">
    <property type="entry name" value="P-loop_NTPase"/>
</dbReference>
<dbReference type="PANTHER" id="PTHR47691">
    <property type="entry name" value="REGULATOR-RELATED"/>
    <property type="match status" value="1"/>
</dbReference>
<dbReference type="PRINTS" id="PR00364">
    <property type="entry name" value="DISEASERSIST"/>
</dbReference>
<dbReference type="GO" id="GO:0016887">
    <property type="term" value="F:ATP hydrolysis activity"/>
    <property type="evidence" value="ECO:0007669"/>
    <property type="project" value="InterPro"/>
</dbReference>
<dbReference type="OrthoDB" id="9811542at2"/>
<gene>
    <name evidence="3" type="ORF">EZ216_10620</name>
</gene>
<dbReference type="SUPFAM" id="SSF48452">
    <property type="entry name" value="TPR-like"/>
    <property type="match status" value="1"/>
</dbReference>
<dbReference type="RefSeq" id="WP_135249704.1">
    <property type="nucleotide sequence ID" value="NZ_SMLK01000002.1"/>
</dbReference>
<dbReference type="Pfam" id="PF13401">
    <property type="entry name" value="AAA_22"/>
    <property type="match status" value="1"/>
</dbReference>
<protein>
    <recommendedName>
        <fullName evidence="2">ORC1/DEAH AAA+ ATPase domain-containing protein</fullName>
    </recommendedName>
</protein>
<evidence type="ECO:0000259" key="2">
    <source>
        <dbReference type="Pfam" id="PF13401"/>
    </source>
</evidence>
<dbReference type="EMBL" id="SMLK01000002">
    <property type="protein sequence ID" value="TFZ04079.1"/>
    <property type="molecule type" value="Genomic_DNA"/>
</dbReference>
<dbReference type="AlphaFoldDB" id="A0A4Z0C1G9"/>
<dbReference type="InterPro" id="IPR011990">
    <property type="entry name" value="TPR-like_helical_dom_sf"/>
</dbReference>
<dbReference type="PANTHER" id="PTHR47691:SF3">
    <property type="entry name" value="HTH-TYPE TRANSCRIPTIONAL REGULATOR RV0890C-RELATED"/>
    <property type="match status" value="1"/>
</dbReference>
<sequence length="1019" mass="111666">MGKDQAQVPDFSTGQPGAPEDLEALRLFGAPALRQPAGTLQGLEWSRGLALLTYVACEQGWHAREQLAMVLRPDTEAATARNYLRGIIHKLRQALPGLEALRIEEGRIRWAGTSDVIEFRQAVSRSDWQRAVNLQPLPLLDRMGSVGIPFLDEWIERERVHLRSALRRSLLALILQRQAAGGGADDLMRRLIGDDPLDEDAVQFVLSQARNSVERQLAATAFRALQRGLAADAGEEPLASTVRLYEEMLHRADRRREAARPAGEPAGTEAVWKAGPPAAPAPEADVRDAIPLGRADDFRKLVDLVRRDGVRMITVSGFGGVGKTVLARSLFTWLSRESGGSCIWVDLAAAETQQAMLNAIAQEAGLSKLEQSVEGHLALWLSERSVVLFLDNVEQLALHAAVLSRLLRAAPALRIVATSREVLHLPEEYSFHVTGLDFNGPRSPAARLFALHAERVGFQLDAAHERDVVRLVGFLEGLPLAIELAAGWLPLFGPDTVLRELQDNPSFLDETVEPVGSGHTMRPVLATAWRRLVPQEQQALGRLAVFEGAIGLGQAREVAGTELATLLRLVQKSVLQRIDGSSFRLHPLLREFVRITAPADAISQGMESHCSHFLGRLSSMPPLRPSWDMPEAAREILVQAEDLVKAWRHAVDTQRIDLMGPALANLSVLLHTGSRREEALALCQHAQGRVPFVPIGAGLATLHAMTLLSLGRLEQARRIAQGALAQGAQGRAKVWLEICLSRLDWIAGDYRQSFAHAKSALETAEENHPDMKLMVLQDMAMTRYALRQFEQGRAEAMESLQLARAQRDQAWQGRALCALGVLCSASGSPAQAVRYLLQSLDHFQRPEAAYDQGFALRCLSYAYGLAGEFEAQTAAAESAMATFRSAGYYHELGPSLVSIGFAQQSVGEVAQARETYLQVLEMSRRDRNVSNMVRCIWLIGLLSIPHDRANALLFTVFARGHEALRPPDDTIIDRELRAAGFTQEEIDQGIAAACALDIEAVCARIFADAAVAPRSRPAA</sequence>
<proteinExistence type="predicted"/>
<keyword evidence="4" id="KW-1185">Reference proteome</keyword>
<evidence type="ECO:0000256" key="1">
    <source>
        <dbReference type="SAM" id="MobiDB-lite"/>
    </source>
</evidence>
<dbReference type="InterPro" id="IPR049945">
    <property type="entry name" value="AAA_22"/>
</dbReference>
<dbReference type="Gene3D" id="1.25.40.10">
    <property type="entry name" value="Tetratricopeptide repeat domain"/>
    <property type="match status" value="2"/>
</dbReference>
<reference evidence="3 4" key="1">
    <citation type="submission" date="2019-03" db="EMBL/GenBank/DDBJ databases">
        <title>Ramlibacter sp. 18x22-1, whole genome shotgun sequence.</title>
        <authorList>
            <person name="Zhang X."/>
            <person name="Feng G."/>
            <person name="Zhu H."/>
        </authorList>
    </citation>
    <scope>NUCLEOTIDE SEQUENCE [LARGE SCALE GENOMIC DNA]</scope>
    <source>
        <strain evidence="3 4">18x22-1</strain>
    </source>
</reference>
<comment type="caution">
    <text evidence="3">The sequence shown here is derived from an EMBL/GenBank/DDBJ whole genome shotgun (WGS) entry which is preliminary data.</text>
</comment>
<evidence type="ECO:0000313" key="4">
    <source>
        <dbReference type="Proteomes" id="UP000297839"/>
    </source>
</evidence>
<organism evidence="3 4">
    <name type="scientific">Ramlibacter humi</name>
    <dbReference type="NCBI Taxonomy" id="2530451"/>
    <lineage>
        <taxon>Bacteria</taxon>
        <taxon>Pseudomonadati</taxon>
        <taxon>Pseudomonadota</taxon>
        <taxon>Betaproteobacteria</taxon>
        <taxon>Burkholderiales</taxon>
        <taxon>Comamonadaceae</taxon>
        <taxon>Ramlibacter</taxon>
    </lineage>
</organism>
<accession>A0A4Z0C1G9</accession>
<dbReference type="SUPFAM" id="SSF52540">
    <property type="entry name" value="P-loop containing nucleoside triphosphate hydrolases"/>
    <property type="match status" value="1"/>
</dbReference>
<dbReference type="Proteomes" id="UP000297839">
    <property type="component" value="Unassembled WGS sequence"/>
</dbReference>
<dbReference type="Gene3D" id="3.40.50.300">
    <property type="entry name" value="P-loop containing nucleotide triphosphate hydrolases"/>
    <property type="match status" value="1"/>
</dbReference>
<evidence type="ECO:0000313" key="3">
    <source>
        <dbReference type="EMBL" id="TFZ04079.1"/>
    </source>
</evidence>
<feature type="domain" description="ORC1/DEAH AAA+ ATPase" evidence="2">
    <location>
        <begin position="309"/>
        <end position="407"/>
    </location>
</feature>